<name>A0A1F7XNC3_9BACT</name>
<dbReference type="AlphaFoldDB" id="A0A1F7XNC3"/>
<evidence type="ECO:0000256" key="2">
    <source>
        <dbReference type="SAM" id="Phobius"/>
    </source>
</evidence>
<keyword evidence="2" id="KW-0472">Membrane</keyword>
<sequence>MAVGWRANYLRYKSYFLDVVGHYQKRQDLKVFMELFLSLATISIFGIFAIKPTLVAMAELIKEIEGKRQILSIMNQKIENLNRAQVLYEEERANIDLLKLAIPKKGEPEALVRQLEGVASQNPVTILSLSMGKVNILGDGTLDTSTKLDVLPVGAEGLTFSLSSTSDYPLLASFVQAMEGLRRPYKLDTLYINTEESEAGRELILVINARSPYLK</sequence>
<dbReference type="InterPro" id="IPR014717">
    <property type="entry name" value="Transl_elong_EF1B/ribsomal_bS6"/>
</dbReference>
<comment type="caution">
    <text evidence="3">The sequence shown here is derived from an EMBL/GenBank/DDBJ whole genome shotgun (WGS) entry which is preliminary data.</text>
</comment>
<dbReference type="STRING" id="1802485.A2V97_03820"/>
<feature type="coiled-coil region" evidence="1">
    <location>
        <begin position="64"/>
        <end position="101"/>
    </location>
</feature>
<proteinExistence type="predicted"/>
<evidence type="ECO:0000313" key="3">
    <source>
        <dbReference type="EMBL" id="OGM15868.1"/>
    </source>
</evidence>
<dbReference type="Gene3D" id="3.30.70.60">
    <property type="match status" value="1"/>
</dbReference>
<keyword evidence="1" id="KW-0175">Coiled coil</keyword>
<accession>A0A1F7XNC3</accession>
<protein>
    <submittedName>
        <fullName evidence="3">Uncharacterized protein</fullName>
    </submittedName>
</protein>
<feature type="transmembrane region" description="Helical" evidence="2">
    <location>
        <begin position="31"/>
        <end position="50"/>
    </location>
</feature>
<keyword evidence="2" id="KW-1133">Transmembrane helix</keyword>
<reference evidence="3 4" key="1">
    <citation type="journal article" date="2016" name="Nat. Commun.">
        <title>Thousands of microbial genomes shed light on interconnected biogeochemical processes in an aquifer system.</title>
        <authorList>
            <person name="Anantharaman K."/>
            <person name="Brown C.T."/>
            <person name="Hug L.A."/>
            <person name="Sharon I."/>
            <person name="Castelle C.J."/>
            <person name="Probst A.J."/>
            <person name="Thomas B.C."/>
            <person name="Singh A."/>
            <person name="Wilkins M.J."/>
            <person name="Karaoz U."/>
            <person name="Brodie E.L."/>
            <person name="Williams K.H."/>
            <person name="Hubbard S.S."/>
            <person name="Banfield J.F."/>
        </authorList>
    </citation>
    <scope>NUCLEOTIDE SEQUENCE [LARGE SCALE GENOMIC DNA]</scope>
</reference>
<evidence type="ECO:0000256" key="1">
    <source>
        <dbReference type="SAM" id="Coils"/>
    </source>
</evidence>
<organism evidence="3 4">
    <name type="scientific">Candidatus Woesebacteria bacterium RBG_16_42_24</name>
    <dbReference type="NCBI Taxonomy" id="1802485"/>
    <lineage>
        <taxon>Bacteria</taxon>
        <taxon>Candidatus Woeseibacteriota</taxon>
    </lineage>
</organism>
<dbReference type="Proteomes" id="UP000177382">
    <property type="component" value="Unassembled WGS sequence"/>
</dbReference>
<evidence type="ECO:0000313" key="4">
    <source>
        <dbReference type="Proteomes" id="UP000177382"/>
    </source>
</evidence>
<keyword evidence="2" id="KW-0812">Transmembrane</keyword>
<dbReference type="EMBL" id="MGFX01000001">
    <property type="protein sequence ID" value="OGM15868.1"/>
    <property type="molecule type" value="Genomic_DNA"/>
</dbReference>
<gene>
    <name evidence="3" type="ORF">A2V97_03820</name>
</gene>